<protein>
    <submittedName>
        <fullName evidence="2">Uncharacterized protein</fullName>
    </submittedName>
</protein>
<evidence type="ECO:0000313" key="3">
    <source>
        <dbReference type="Proteomes" id="UP001239265"/>
    </source>
</evidence>
<evidence type="ECO:0000313" key="2">
    <source>
        <dbReference type="EMBL" id="MDQ8748347.1"/>
    </source>
</evidence>
<sequence length="240" mass="27834">MPNRVIRDWTDSERVDQVSFQAEALFIRLMMKADDYGSYHGNPRLINSFCFPLKNLRDTDISRWLHELVSAGLIAAYDADNKQYIHIVNFDQRLRQVKAKFPQIPENVLNNFIAKNSLTNGGQVADKLPLETETEEETEEEEKTPPPEKENLNFPEGFSIVWKDWIEFKKELKDGYKTVKSEQAALDKLAKLANDNAETAKLIVEQSVEREWKGLFALKEDFSPRKQVQESLTTSKRRKL</sequence>
<feature type="region of interest" description="Disordered" evidence="1">
    <location>
        <begin position="124"/>
        <end position="151"/>
    </location>
</feature>
<gene>
    <name evidence="2" type="ORF">QT385_06840</name>
</gene>
<name>A0ABD5B4V4_ELIMR</name>
<dbReference type="AlphaFoldDB" id="A0ABD5B4V4"/>
<proteinExistence type="predicted"/>
<comment type="caution">
    <text evidence="2">The sequence shown here is derived from an EMBL/GenBank/DDBJ whole genome shotgun (WGS) entry which is preliminary data.</text>
</comment>
<reference evidence="2 3" key="1">
    <citation type="submission" date="2023-06" db="EMBL/GenBank/DDBJ databases">
        <title>Nosocomial Elizabethkingia miricola genome.</title>
        <authorList>
            <person name="Morgado S."/>
            <person name="Fonseca E."/>
            <person name="Freitas F."/>
            <person name="Vicente A.C."/>
        </authorList>
    </citation>
    <scope>NUCLEOTIDE SEQUENCE [LARGE SCALE GENOMIC DNA]</scope>
    <source>
        <strain evidence="2 3">EM15</strain>
    </source>
</reference>
<dbReference type="RefSeq" id="WP_309046297.1">
    <property type="nucleotide sequence ID" value="NZ_JAUCQJ010000002.1"/>
</dbReference>
<dbReference type="Proteomes" id="UP001239265">
    <property type="component" value="Unassembled WGS sequence"/>
</dbReference>
<feature type="compositionally biased region" description="Acidic residues" evidence="1">
    <location>
        <begin position="132"/>
        <end position="142"/>
    </location>
</feature>
<evidence type="ECO:0000256" key="1">
    <source>
        <dbReference type="SAM" id="MobiDB-lite"/>
    </source>
</evidence>
<organism evidence="2 3">
    <name type="scientific">Elizabethkingia miricola</name>
    <name type="common">Chryseobacterium miricola</name>
    <dbReference type="NCBI Taxonomy" id="172045"/>
    <lineage>
        <taxon>Bacteria</taxon>
        <taxon>Pseudomonadati</taxon>
        <taxon>Bacteroidota</taxon>
        <taxon>Flavobacteriia</taxon>
        <taxon>Flavobacteriales</taxon>
        <taxon>Weeksellaceae</taxon>
        <taxon>Elizabethkingia</taxon>
    </lineage>
</organism>
<accession>A0ABD5B4V4</accession>
<dbReference type="EMBL" id="JAUCQJ010000002">
    <property type="protein sequence ID" value="MDQ8748347.1"/>
    <property type="molecule type" value="Genomic_DNA"/>
</dbReference>